<dbReference type="Proteomes" id="UP001500928">
    <property type="component" value="Unassembled WGS sequence"/>
</dbReference>
<accession>A0ABP9A8E0</accession>
<dbReference type="EMBL" id="BAABHO010000004">
    <property type="protein sequence ID" value="GAA4776413.1"/>
    <property type="molecule type" value="Genomic_DNA"/>
</dbReference>
<feature type="region of interest" description="Disordered" evidence="1">
    <location>
        <begin position="1"/>
        <end position="79"/>
    </location>
</feature>
<feature type="compositionally biased region" description="Low complexity" evidence="1">
    <location>
        <begin position="95"/>
        <end position="112"/>
    </location>
</feature>
<comment type="caution">
    <text evidence="2">The sequence shown here is derived from an EMBL/GenBank/DDBJ whole genome shotgun (WGS) entry which is preliminary data.</text>
</comment>
<proteinExistence type="predicted"/>
<evidence type="ECO:0000313" key="2">
    <source>
        <dbReference type="EMBL" id="GAA4776413.1"/>
    </source>
</evidence>
<gene>
    <name evidence="2" type="ORF">GCM10023200_06360</name>
</gene>
<feature type="region of interest" description="Disordered" evidence="1">
    <location>
        <begin position="94"/>
        <end position="129"/>
    </location>
</feature>
<name>A0ABP9A8E0_9PSEU</name>
<keyword evidence="3" id="KW-1185">Reference proteome</keyword>
<feature type="compositionally biased region" description="Basic and acidic residues" evidence="1">
    <location>
        <begin position="63"/>
        <end position="75"/>
    </location>
</feature>
<reference evidence="3" key="1">
    <citation type="journal article" date="2019" name="Int. J. Syst. Evol. Microbiol.">
        <title>The Global Catalogue of Microorganisms (GCM) 10K type strain sequencing project: providing services to taxonomists for standard genome sequencing and annotation.</title>
        <authorList>
            <consortium name="The Broad Institute Genomics Platform"/>
            <consortium name="The Broad Institute Genome Sequencing Center for Infectious Disease"/>
            <person name="Wu L."/>
            <person name="Ma J."/>
        </authorList>
    </citation>
    <scope>NUCLEOTIDE SEQUENCE [LARGE SCALE GENOMIC DNA]</scope>
    <source>
        <strain evidence="3">JCM 17979</strain>
    </source>
</reference>
<evidence type="ECO:0000256" key="1">
    <source>
        <dbReference type="SAM" id="MobiDB-lite"/>
    </source>
</evidence>
<feature type="compositionally biased region" description="Low complexity" evidence="1">
    <location>
        <begin position="205"/>
        <end position="222"/>
    </location>
</feature>
<feature type="compositionally biased region" description="Low complexity" evidence="1">
    <location>
        <begin position="241"/>
        <end position="251"/>
    </location>
</feature>
<organism evidence="2 3">
    <name type="scientific">Actinomycetospora chlora</name>
    <dbReference type="NCBI Taxonomy" id="663608"/>
    <lineage>
        <taxon>Bacteria</taxon>
        <taxon>Bacillati</taxon>
        <taxon>Actinomycetota</taxon>
        <taxon>Actinomycetes</taxon>
        <taxon>Pseudonocardiales</taxon>
        <taxon>Pseudonocardiaceae</taxon>
        <taxon>Actinomycetospora</taxon>
    </lineage>
</organism>
<dbReference type="RefSeq" id="WP_345410953.1">
    <property type="nucleotide sequence ID" value="NZ_BAABHO010000004.1"/>
</dbReference>
<protein>
    <submittedName>
        <fullName evidence="2">Uncharacterized protein</fullName>
    </submittedName>
</protein>
<feature type="compositionally biased region" description="Basic and acidic residues" evidence="1">
    <location>
        <begin position="223"/>
        <end position="237"/>
    </location>
</feature>
<feature type="compositionally biased region" description="Low complexity" evidence="1">
    <location>
        <begin position="22"/>
        <end position="37"/>
    </location>
</feature>
<feature type="region of interest" description="Disordered" evidence="1">
    <location>
        <begin position="205"/>
        <end position="268"/>
    </location>
</feature>
<evidence type="ECO:0000313" key="3">
    <source>
        <dbReference type="Proteomes" id="UP001500928"/>
    </source>
</evidence>
<sequence length="268" mass="26006">MARHRAAPARAATPPASPDPAIPTARATTATATAVADPPGPLLPRQGLTEAHPSGPLPRARSRRSDGARRAHDPHTSPLDLAAIALAAAKERRSAFPATGSSPATAAPVARTAADEPLDGVTTGGTPRPAYPAAVPSGIAPLTPSHAVPAVGGRPAPRRRVALPTRTAGALALVGALDGGGDAIVGGGTMMAADTTTDTGQIAAPDLAAGSAPAAAAAASVAPDRDERPQGGRHRADGTGASSAAPSAAPSRVTPDADGDADGSSSGY</sequence>